<evidence type="ECO:0000313" key="2">
    <source>
        <dbReference type="EMBL" id="BAT71541.1"/>
    </source>
</evidence>
<keyword evidence="1" id="KW-0472">Membrane</keyword>
<organism evidence="2 3">
    <name type="scientific">Thermosulfidibacter takaii (strain DSM 17441 / JCM 13301 / NBRC 103674 / ABI70S6)</name>
    <dbReference type="NCBI Taxonomy" id="1298851"/>
    <lineage>
        <taxon>Bacteria</taxon>
        <taxon>Pseudomonadati</taxon>
        <taxon>Thermosulfidibacterota</taxon>
        <taxon>Thermosulfidibacteria</taxon>
        <taxon>Thermosulfidibacterales</taxon>
        <taxon>Thermosulfidibacteraceae</taxon>
    </lineage>
</organism>
<dbReference type="EMBL" id="AP013035">
    <property type="protein sequence ID" value="BAT71541.1"/>
    <property type="molecule type" value="Genomic_DNA"/>
</dbReference>
<dbReference type="KEGG" id="ttk:TST_0736"/>
<keyword evidence="1" id="KW-1133">Transmembrane helix</keyword>
<protein>
    <submittedName>
        <fullName evidence="2">Uncharacterized protein</fullName>
    </submittedName>
</protein>
<dbReference type="STRING" id="1298851.TST_0736"/>
<accession>A0A0S3QT95</accession>
<feature type="transmembrane region" description="Helical" evidence="1">
    <location>
        <begin position="84"/>
        <end position="106"/>
    </location>
</feature>
<dbReference type="AlphaFoldDB" id="A0A0S3QT95"/>
<reference evidence="3" key="1">
    <citation type="journal article" date="2018" name="Science">
        <title>A primordial and reversible TCA cycle in a facultatively chemolithoautotrophic thermophile.</title>
        <authorList>
            <person name="Nunoura T."/>
            <person name="Chikaraishi Y."/>
            <person name="Izaki R."/>
            <person name="Suwa T."/>
            <person name="Sato T."/>
            <person name="Harada T."/>
            <person name="Mori K."/>
            <person name="Kato Y."/>
            <person name="Miyazaki M."/>
            <person name="Shimamura S."/>
            <person name="Yanagawa K."/>
            <person name="Shuto A."/>
            <person name="Ohkouchi N."/>
            <person name="Fujita N."/>
            <person name="Takaki Y."/>
            <person name="Atomi H."/>
            <person name="Takai K."/>
        </authorList>
    </citation>
    <scope>NUCLEOTIDE SEQUENCE [LARGE SCALE GENOMIC DNA]</scope>
    <source>
        <strain evidence="3">DSM 17441 / JCM 13301 / NBRC 103674 / ABI70S6</strain>
    </source>
</reference>
<gene>
    <name evidence="2" type="ORF">TST_0736</name>
</gene>
<dbReference type="PATRIC" id="fig|1298851.3.peg.763"/>
<keyword evidence="1" id="KW-0812">Transmembrane</keyword>
<keyword evidence="3" id="KW-1185">Reference proteome</keyword>
<proteinExistence type="predicted"/>
<name>A0A0S3QT95_THET7</name>
<dbReference type="Gene3D" id="2.60.40.10">
    <property type="entry name" value="Immunoglobulins"/>
    <property type="match status" value="1"/>
</dbReference>
<dbReference type="InterPro" id="IPR013783">
    <property type="entry name" value="Ig-like_fold"/>
</dbReference>
<sequence>MGIFTSESLFNPLSIKKLRNFIEYCYIELLFYQYSHGFHILIIERFGSFEPSTRLKVLTTRGRGRFYVPAFSSKNTRGKDMYKIFVRFFSIAVLLLVLSDFCLAGMKSLNGFSPRYTARRNICIELKDAKLMNNQLAIVLERKTRTRCKYALDIFFNNRKIKTFKVTGRSRNILTKGNLEIYQTGLRISHPTGVKVNLVINGILKGSITRRLIPNFGLSKNQHAAMSQHRSVYDKSKFQAPDLVITSFQTHSTGRSNNLYHLLDSTLTIANRGSADVNKYFYIGFEYFDPDLHKWVFTSKKRVRQHIGSQRSIVITATVQVPKGLNNPVRVRAITDYPYEEFCPKTGRIMELREDNNVSPLVSVEVLKLPQITRISVHTAVRGSIVEIYGNDFGHRNQNTVVIVGPAGNKREAEIKSWGRWRISFRIPDESPIGYCSIYIARIPSLVTVSNPVQLLVVGRGEVSWDDVVGAFNLFSGGISVRLHTRGRGASFNNQSVFTSFGKTVKLDNIEKIEFSTSAGHYRYLIQDIRSSKITASKGNKNNQLIITIEFESQGTELKGYWQDLLRWGGWRDESAPDIEVDDAILKLIFEFSSQGGRLDYRAGVKFDASLHASNSAANDLMNWFVSGWRQKVKRNVVREISAAINGPDVKTQIIRDIKNLVIMKLGIRGRTISRWRFTPSAIIIDYR</sequence>
<dbReference type="Proteomes" id="UP000063234">
    <property type="component" value="Chromosome"/>
</dbReference>
<evidence type="ECO:0000256" key="1">
    <source>
        <dbReference type="SAM" id="Phobius"/>
    </source>
</evidence>
<evidence type="ECO:0000313" key="3">
    <source>
        <dbReference type="Proteomes" id="UP000063234"/>
    </source>
</evidence>